<reference evidence="1 2" key="3">
    <citation type="journal article" date="2022" name="Microbiol. Spectr.">
        <title>Folding features and dynamics of 3D genome architecture in plant fungal pathogens.</title>
        <authorList>
            <person name="Xia C."/>
        </authorList>
    </citation>
    <scope>NUCLEOTIDE SEQUENCE [LARGE SCALE GENOMIC DNA]</scope>
    <source>
        <strain evidence="1 2">93-210</strain>
    </source>
</reference>
<sequence>MTHSLHPQRPQAMLTATAKYPHHSHQLLARLERMTTQPNTIKSRSTSRPSKQISTSVQSSSHSSLHQSAHQALSRLESSSDPVSTSDINAGQDQSLVDPIQNNDHDLEIRSTVATINTVRISEEEEEAQTLLNLSVQNRPSLSMAINSWRNQIR</sequence>
<organism evidence="1 2">
    <name type="scientific">Puccinia striiformis f. sp. tritici</name>
    <dbReference type="NCBI Taxonomy" id="168172"/>
    <lineage>
        <taxon>Eukaryota</taxon>
        <taxon>Fungi</taxon>
        <taxon>Dikarya</taxon>
        <taxon>Basidiomycota</taxon>
        <taxon>Pucciniomycotina</taxon>
        <taxon>Pucciniomycetes</taxon>
        <taxon>Pucciniales</taxon>
        <taxon>Pucciniaceae</taxon>
        <taxon>Puccinia</taxon>
    </lineage>
</organism>
<keyword evidence="2" id="KW-1185">Reference proteome</keyword>
<accession>A0ACC0ERM5</accession>
<dbReference type="Proteomes" id="UP001060170">
    <property type="component" value="Chromosome 4"/>
</dbReference>
<protein>
    <submittedName>
        <fullName evidence="1">Uncharacterized protein</fullName>
    </submittedName>
</protein>
<dbReference type="EMBL" id="CM045868">
    <property type="protein sequence ID" value="KAI7957479.1"/>
    <property type="molecule type" value="Genomic_DNA"/>
</dbReference>
<name>A0ACC0ERM5_9BASI</name>
<reference evidence="2" key="1">
    <citation type="journal article" date="2018" name="BMC Genomics">
        <title>Genomic insights into host adaptation between the wheat stripe rust pathogen (Puccinia striiformis f. sp. tritici) and the barley stripe rust pathogen (Puccinia striiformis f. sp. hordei).</title>
        <authorList>
            <person name="Xia C."/>
            <person name="Wang M."/>
            <person name="Yin C."/>
            <person name="Cornejo O.E."/>
            <person name="Hulbert S.H."/>
            <person name="Chen X."/>
        </authorList>
    </citation>
    <scope>NUCLEOTIDE SEQUENCE [LARGE SCALE GENOMIC DNA]</scope>
    <source>
        <strain evidence="2">93-210</strain>
    </source>
</reference>
<proteinExistence type="predicted"/>
<reference evidence="2" key="2">
    <citation type="journal article" date="2018" name="Mol. Plant Microbe Interact.">
        <title>Genome sequence resources for the wheat stripe rust pathogen (Puccinia striiformis f. sp. tritici) and the barley stripe rust pathogen (Puccinia striiformis f. sp. hordei).</title>
        <authorList>
            <person name="Xia C."/>
            <person name="Wang M."/>
            <person name="Yin C."/>
            <person name="Cornejo O.E."/>
            <person name="Hulbert S.H."/>
            <person name="Chen X."/>
        </authorList>
    </citation>
    <scope>NUCLEOTIDE SEQUENCE [LARGE SCALE GENOMIC DNA]</scope>
    <source>
        <strain evidence="2">93-210</strain>
    </source>
</reference>
<evidence type="ECO:0000313" key="1">
    <source>
        <dbReference type="EMBL" id="KAI7957479.1"/>
    </source>
</evidence>
<evidence type="ECO:0000313" key="2">
    <source>
        <dbReference type="Proteomes" id="UP001060170"/>
    </source>
</evidence>
<comment type="caution">
    <text evidence="1">The sequence shown here is derived from an EMBL/GenBank/DDBJ whole genome shotgun (WGS) entry which is preliminary data.</text>
</comment>
<gene>
    <name evidence="1" type="ORF">MJO28_004574</name>
</gene>